<name>A0A5M9K6A9_MONFR</name>
<gene>
    <name evidence="2" type="ORF">EYC84_004711</name>
</gene>
<keyword evidence="1" id="KW-0472">Membrane</keyword>
<sequence length="103" mass="11743">MKIKLAFRFSDSSLQSTIILHTTIKTITAITILTILTILTTRSTHTILYHPYNNNNHYTINIEHNNPFYTSILFNSIQLYTTHSNSTHLNPSQLISTHSNGLT</sequence>
<keyword evidence="3" id="KW-1185">Reference proteome</keyword>
<dbReference type="EMBL" id="VICG01000002">
    <property type="protein sequence ID" value="KAA8575572.1"/>
    <property type="molecule type" value="Genomic_DNA"/>
</dbReference>
<evidence type="ECO:0000313" key="2">
    <source>
        <dbReference type="EMBL" id="KAA8575572.1"/>
    </source>
</evidence>
<proteinExistence type="predicted"/>
<dbReference type="AlphaFoldDB" id="A0A5M9K6A9"/>
<reference evidence="2 3" key="1">
    <citation type="submission" date="2019-06" db="EMBL/GenBank/DDBJ databases">
        <title>Genome Sequence of the Brown Rot Fungal Pathogen Monilinia fructicola.</title>
        <authorList>
            <person name="De Miccolis Angelini R.M."/>
            <person name="Landi L."/>
            <person name="Abate D."/>
            <person name="Pollastro S."/>
            <person name="Romanazzi G."/>
            <person name="Faretra F."/>
        </authorList>
    </citation>
    <scope>NUCLEOTIDE SEQUENCE [LARGE SCALE GENOMIC DNA]</scope>
    <source>
        <strain evidence="2 3">Mfrc123</strain>
    </source>
</reference>
<organism evidence="2 3">
    <name type="scientific">Monilinia fructicola</name>
    <name type="common">Brown rot fungus</name>
    <name type="synonym">Ciboria fructicola</name>
    <dbReference type="NCBI Taxonomy" id="38448"/>
    <lineage>
        <taxon>Eukaryota</taxon>
        <taxon>Fungi</taxon>
        <taxon>Dikarya</taxon>
        <taxon>Ascomycota</taxon>
        <taxon>Pezizomycotina</taxon>
        <taxon>Leotiomycetes</taxon>
        <taxon>Helotiales</taxon>
        <taxon>Sclerotiniaceae</taxon>
        <taxon>Monilinia</taxon>
    </lineage>
</organism>
<keyword evidence="1" id="KW-0812">Transmembrane</keyword>
<comment type="caution">
    <text evidence="2">The sequence shown here is derived from an EMBL/GenBank/DDBJ whole genome shotgun (WGS) entry which is preliminary data.</text>
</comment>
<dbReference type="Proteomes" id="UP000322873">
    <property type="component" value="Unassembled WGS sequence"/>
</dbReference>
<protein>
    <submittedName>
        <fullName evidence="2">Uncharacterized protein</fullName>
    </submittedName>
</protein>
<evidence type="ECO:0000313" key="3">
    <source>
        <dbReference type="Proteomes" id="UP000322873"/>
    </source>
</evidence>
<keyword evidence="1" id="KW-1133">Transmembrane helix</keyword>
<evidence type="ECO:0000256" key="1">
    <source>
        <dbReference type="SAM" id="Phobius"/>
    </source>
</evidence>
<feature type="transmembrane region" description="Helical" evidence="1">
    <location>
        <begin position="18"/>
        <end position="39"/>
    </location>
</feature>
<accession>A0A5M9K6A9</accession>